<reference evidence="6 7" key="1">
    <citation type="submission" date="2023-11" db="EMBL/GenBank/DDBJ databases">
        <title>Genome sequence of Microbacterium rhizosphaerae KACC 19337.</title>
        <authorList>
            <person name="Choi H."/>
            <person name="Kim S."/>
            <person name="Kim Y."/>
            <person name="Kwon S.-W."/>
            <person name="Heo J."/>
        </authorList>
    </citation>
    <scope>NUCLEOTIDE SEQUENCE [LARGE SCALE GENOMIC DNA]</scope>
    <source>
        <strain evidence="6 7">KACC 19337</strain>
    </source>
</reference>
<organism evidence="6 7">
    <name type="scientific">Microbacterium rhizosphaerae</name>
    <dbReference type="NCBI Taxonomy" id="1678237"/>
    <lineage>
        <taxon>Bacteria</taxon>
        <taxon>Bacillati</taxon>
        <taxon>Actinomycetota</taxon>
        <taxon>Actinomycetes</taxon>
        <taxon>Micrococcales</taxon>
        <taxon>Microbacteriaceae</taxon>
        <taxon>Microbacterium</taxon>
    </lineage>
</organism>
<dbReference type="PANTHER" id="PTHR43649">
    <property type="entry name" value="ARABINOSE-BINDING PROTEIN-RELATED"/>
    <property type="match status" value="1"/>
</dbReference>
<dbReference type="RefSeq" id="WP_320943193.1">
    <property type="nucleotide sequence ID" value="NZ_BAABEU010000011.1"/>
</dbReference>
<name>A0ABZ0SSY0_9MICO</name>
<feature type="signal peptide" evidence="5">
    <location>
        <begin position="1"/>
        <end position="20"/>
    </location>
</feature>
<feature type="chain" id="PRO_5046802439" evidence="5">
    <location>
        <begin position="21"/>
        <end position="434"/>
    </location>
</feature>
<dbReference type="SUPFAM" id="SSF53850">
    <property type="entry name" value="Periplasmic binding protein-like II"/>
    <property type="match status" value="1"/>
</dbReference>
<dbReference type="EMBL" id="CP139368">
    <property type="protein sequence ID" value="WPR90481.1"/>
    <property type="molecule type" value="Genomic_DNA"/>
</dbReference>
<protein>
    <submittedName>
        <fullName evidence="6">Extracellular solute-binding protein</fullName>
    </submittedName>
</protein>
<dbReference type="Gene3D" id="3.40.190.10">
    <property type="entry name" value="Periplasmic binding protein-like II"/>
    <property type="match status" value="1"/>
</dbReference>
<evidence type="ECO:0000313" key="7">
    <source>
        <dbReference type="Proteomes" id="UP001323798"/>
    </source>
</evidence>
<evidence type="ECO:0000256" key="2">
    <source>
        <dbReference type="ARBA" id="ARBA00008520"/>
    </source>
</evidence>
<comment type="similarity">
    <text evidence="2">Belongs to the bacterial solute-binding protein 1 family.</text>
</comment>
<evidence type="ECO:0000313" key="6">
    <source>
        <dbReference type="EMBL" id="WPR90481.1"/>
    </source>
</evidence>
<dbReference type="InterPro" id="IPR006059">
    <property type="entry name" value="SBP"/>
</dbReference>
<evidence type="ECO:0000256" key="5">
    <source>
        <dbReference type="SAM" id="SignalP"/>
    </source>
</evidence>
<dbReference type="InterPro" id="IPR050490">
    <property type="entry name" value="Bact_solute-bd_prot1"/>
</dbReference>
<evidence type="ECO:0000256" key="4">
    <source>
        <dbReference type="ARBA" id="ARBA00022729"/>
    </source>
</evidence>
<gene>
    <name evidence="6" type="ORF">SM116_04095</name>
</gene>
<comment type="subcellular location">
    <subcellularLocation>
        <location evidence="1">Cell envelope</location>
    </subcellularLocation>
</comment>
<keyword evidence="4 5" id="KW-0732">Signal</keyword>
<dbReference type="PANTHER" id="PTHR43649:SF31">
    <property type="entry name" value="SN-GLYCEROL-3-PHOSPHATE-BINDING PERIPLASMIC PROTEIN UGPB"/>
    <property type="match status" value="1"/>
</dbReference>
<dbReference type="PROSITE" id="PS51257">
    <property type="entry name" value="PROKAR_LIPOPROTEIN"/>
    <property type="match status" value="1"/>
</dbReference>
<proteinExistence type="inferred from homology"/>
<keyword evidence="7" id="KW-1185">Reference proteome</keyword>
<evidence type="ECO:0000256" key="3">
    <source>
        <dbReference type="ARBA" id="ARBA00022448"/>
    </source>
</evidence>
<dbReference type="Proteomes" id="UP001323798">
    <property type="component" value="Chromosome"/>
</dbReference>
<evidence type="ECO:0000256" key="1">
    <source>
        <dbReference type="ARBA" id="ARBA00004196"/>
    </source>
</evidence>
<dbReference type="Pfam" id="PF01547">
    <property type="entry name" value="SBP_bac_1"/>
    <property type="match status" value="1"/>
</dbReference>
<accession>A0ABZ0SSY0</accession>
<sequence>MNRKYAAAAAVTVVATLSLAACSGGPAAAPSASDDKKPVTISVSGWSLATTPEFQVLADGFHKEHPNVTVQVKDYDAAQYATLLTADLAAGTAPDVVAIKQVTDMVTFASGGQLVDVSDLKLTDGIKGASSYKLDGKQYAIPYRLDGNVLFYNKDLFKAAGVDAPDGTWTWDDYTAAAEKLKTGLKSAGSSALPAYLHTWNSQVQGFATAQSPKADMLSGNYAYMKPYYDQALKMQDQGLQLPFATASANKTTYQAEFGKQQAAMELMGSWYVATLLAQQKSGDADTFQWGMAPVPQRTSATAGTDKTPVTFGDPTGFAINIKTEGAKLTAAKQFLAYVESEKAAESLAQIGITPALVTDSVTKTYFGQTGIPTDSLSKFAWGSQKIAPQNPPSPKTPIASTALTAMHSAIMTGSTPLDKAITDAGAQFKNQAG</sequence>
<keyword evidence="3" id="KW-0813">Transport</keyword>